<comment type="caution">
    <text evidence="1">The sequence shown here is derived from an EMBL/GenBank/DDBJ whole genome shotgun (WGS) entry which is preliminary data.</text>
</comment>
<reference evidence="1 2" key="1">
    <citation type="submission" date="2023-12" db="EMBL/GenBank/DDBJ databases">
        <title>novel species in genus Nocarida.</title>
        <authorList>
            <person name="Li Z."/>
        </authorList>
    </citation>
    <scope>NUCLEOTIDE SEQUENCE [LARGE SCALE GENOMIC DNA]</scope>
    <source>
        <strain evidence="1 2">CDC186</strain>
    </source>
</reference>
<sequence length="209" mass="22214">MDVRAEPLGLGMGANARGVANAPDPPFLEDCQEFVVADADSERFPVERVFQLTPHLLAYLGAVPAERSRRFLDSPVDEGVLLQPRQPTVGYEVAQFLVGRCSLAETSIQVGFESLSGPAQRRSVRWRGAQIPPGTGIATCRTPDREVTVGVAVRVGLDDVPGTAGRACLHVRDALGSLLGQPFQIVHDPQEGSDDAVAQSGITGARAFS</sequence>
<dbReference type="EMBL" id="JAYKYQ010000022">
    <property type="protein sequence ID" value="MEB3514787.1"/>
    <property type="molecule type" value="Genomic_DNA"/>
</dbReference>
<organism evidence="1 2">
    <name type="scientific">Nocardia implantans</name>
    <dbReference type="NCBI Taxonomy" id="3108168"/>
    <lineage>
        <taxon>Bacteria</taxon>
        <taxon>Bacillati</taxon>
        <taxon>Actinomycetota</taxon>
        <taxon>Actinomycetes</taxon>
        <taxon>Mycobacteriales</taxon>
        <taxon>Nocardiaceae</taxon>
        <taxon>Nocardia</taxon>
    </lineage>
</organism>
<keyword evidence="2" id="KW-1185">Reference proteome</keyword>
<name>A0ABU6B4S4_9NOCA</name>
<evidence type="ECO:0000313" key="2">
    <source>
        <dbReference type="Proteomes" id="UP001348098"/>
    </source>
</evidence>
<gene>
    <name evidence="1" type="ORF">U3653_32590</name>
</gene>
<dbReference type="Proteomes" id="UP001348098">
    <property type="component" value="Unassembled WGS sequence"/>
</dbReference>
<accession>A0ABU6B4S4</accession>
<proteinExistence type="predicted"/>
<evidence type="ECO:0000313" key="1">
    <source>
        <dbReference type="EMBL" id="MEB3514787.1"/>
    </source>
</evidence>
<dbReference type="RefSeq" id="WP_195078363.1">
    <property type="nucleotide sequence ID" value="NZ_JAYKYQ010000022.1"/>
</dbReference>
<protein>
    <submittedName>
        <fullName evidence="1">Uncharacterized protein</fullName>
    </submittedName>
</protein>